<dbReference type="SUPFAM" id="SSF64005">
    <property type="entry name" value="Undecaprenyl diphosphate synthase"/>
    <property type="match status" value="1"/>
</dbReference>
<dbReference type="InterPro" id="IPR036424">
    <property type="entry name" value="UPP_synth-like_sf"/>
</dbReference>
<dbReference type="PANTHER" id="PTHR10291">
    <property type="entry name" value="DEHYDRODOLICHYL DIPHOSPHATE SYNTHASE FAMILY MEMBER"/>
    <property type="match status" value="1"/>
</dbReference>
<dbReference type="PANTHER" id="PTHR10291:SF0">
    <property type="entry name" value="DEHYDRODOLICHYL DIPHOSPHATE SYNTHASE 2"/>
    <property type="match status" value="1"/>
</dbReference>
<feature type="binding site" evidence="2">
    <location>
        <position position="29"/>
    </location>
    <ligand>
        <name>substrate</name>
    </ligand>
</feature>
<feature type="binding site" evidence="2">
    <location>
        <position position="17"/>
    </location>
    <ligand>
        <name>substrate</name>
    </ligand>
</feature>
<dbReference type="RefSeq" id="WP_078424572.1">
    <property type="nucleotide sequence ID" value="NZ_CP017258.1"/>
</dbReference>
<keyword evidence="2" id="KW-0460">Magnesium</keyword>
<dbReference type="InterPro" id="IPR001441">
    <property type="entry name" value="UPP_synth-like"/>
</dbReference>
<feature type="active site" description="Proton acceptor" evidence="2">
    <location>
        <position position="60"/>
    </location>
</feature>
<name>A0A1S6U7W3_9BACT</name>
<dbReference type="EMBL" id="CP017258">
    <property type="protein sequence ID" value="AQW87836.1"/>
    <property type="molecule type" value="Genomic_DNA"/>
</dbReference>
<evidence type="ECO:0000313" key="4">
    <source>
        <dbReference type="Proteomes" id="UP000190868"/>
    </source>
</evidence>
<comment type="similarity">
    <text evidence="2">Belongs to the UPP synthase family.</text>
</comment>
<reference evidence="4" key="1">
    <citation type="submission" date="2016-09" db="EMBL/GenBank/DDBJ databases">
        <title>Comparative genomics of the Campylobacter concisus group.</title>
        <authorList>
            <person name="Miller W.G."/>
            <person name="Yee E."/>
            <person name="Chapman M.H."/>
            <person name="Huynh S."/>
            <person name="Bono J.L."/>
            <person name="On S.L.W."/>
            <person name="StLeger J."/>
            <person name="Foster G."/>
            <person name="Parker C.T."/>
        </authorList>
    </citation>
    <scope>NUCLEOTIDE SEQUENCE [LARGE SCALE GENOMIC DNA]</scope>
    <source>
        <strain evidence="4">RM18021</strain>
    </source>
</reference>
<gene>
    <name evidence="3" type="primary">ispU</name>
    <name evidence="3" type="ORF">CPIN18021_1034</name>
</gene>
<protein>
    <recommendedName>
        <fullName evidence="2">Isoprenyl transferase</fullName>
        <ecNumber evidence="2">2.5.1.-</ecNumber>
    </recommendedName>
</protein>
<dbReference type="InterPro" id="IPR018520">
    <property type="entry name" value="UPP_synth-like_CS"/>
</dbReference>
<sequence>MNELNHLAIIMDGNGRWAKKRGFLRTKGHESGALVVEKICDFCILNKIKILTLYAFSTENWKRPKNEIDFLLDLLKKFLISRRENFIKNGIFFNTVGDIEIFNDDLKLEIKKLKNLTKDNKKLKFNLAINYGAKDEIIRATKSLISQKKEINEENLNEFLDEKEQIDLLIRTGGEQRLSNFMLWQASYAELAFTDTLWPDFEKEELQNIVDNFKLKNRRFGAI</sequence>
<dbReference type="CDD" id="cd00475">
    <property type="entry name" value="Cis_IPPS"/>
    <property type="match status" value="1"/>
</dbReference>
<organism evidence="3 4">
    <name type="scientific">Campylobacter pinnipediorum subsp. caledonicus</name>
    <dbReference type="NCBI Taxonomy" id="1874362"/>
    <lineage>
        <taxon>Bacteria</taxon>
        <taxon>Pseudomonadati</taxon>
        <taxon>Campylobacterota</taxon>
        <taxon>Epsilonproteobacteria</taxon>
        <taxon>Campylobacterales</taxon>
        <taxon>Campylobacteraceae</taxon>
        <taxon>Campylobacter</taxon>
    </lineage>
</organism>
<feature type="binding site" evidence="2">
    <location>
        <position position="12"/>
    </location>
    <ligand>
        <name>Mg(2+)</name>
        <dbReference type="ChEBI" id="CHEBI:18420"/>
    </ligand>
</feature>
<feature type="binding site" evidence="2">
    <location>
        <position position="63"/>
    </location>
    <ligand>
        <name>substrate</name>
    </ligand>
</feature>
<feature type="binding site" evidence="2">
    <location>
        <position position="61"/>
    </location>
    <ligand>
        <name>substrate</name>
    </ligand>
</feature>
<evidence type="ECO:0000256" key="2">
    <source>
        <dbReference type="HAMAP-Rule" id="MF_01139"/>
    </source>
</evidence>
<dbReference type="PROSITE" id="PS01066">
    <property type="entry name" value="UPP_SYNTHASE"/>
    <property type="match status" value="1"/>
</dbReference>
<dbReference type="GO" id="GO:0016094">
    <property type="term" value="P:polyprenol biosynthetic process"/>
    <property type="evidence" value="ECO:0007669"/>
    <property type="project" value="TreeGrafter"/>
</dbReference>
<accession>A0A1S6U7W3</accession>
<comment type="cofactor">
    <cofactor evidence="2">
        <name>Mg(2+)</name>
        <dbReference type="ChEBI" id="CHEBI:18420"/>
    </cofactor>
    <text evidence="2">Binds 2 magnesium ions per subunit.</text>
</comment>
<keyword evidence="2" id="KW-0479">Metal-binding</keyword>
<feature type="binding site" evidence="2">
    <location>
        <begin position="13"/>
        <end position="16"/>
    </location>
    <ligand>
        <name>substrate</name>
    </ligand>
</feature>
<feature type="binding site" evidence="2">
    <location>
        <position position="25"/>
    </location>
    <ligand>
        <name>substrate</name>
    </ligand>
</feature>
<feature type="binding site" evidence="2">
    <location>
        <begin position="57"/>
        <end position="59"/>
    </location>
    <ligand>
        <name>substrate</name>
    </ligand>
</feature>
<evidence type="ECO:0000313" key="3">
    <source>
        <dbReference type="EMBL" id="AQW87836.1"/>
    </source>
</evidence>
<feature type="binding site" evidence="2">
    <location>
        <begin position="177"/>
        <end position="179"/>
    </location>
    <ligand>
        <name>substrate</name>
    </ligand>
</feature>
<keyword evidence="1 2" id="KW-0808">Transferase</keyword>
<feature type="binding site" evidence="2">
    <location>
        <position position="190"/>
    </location>
    <ligand>
        <name>Mg(2+)</name>
        <dbReference type="ChEBI" id="CHEBI:18420"/>
    </ligand>
</feature>
<comment type="function">
    <text evidence="2">Catalyzes the condensation of isopentenyl diphosphate (IPP) with allylic pyrophosphates generating different type of terpenoids.</text>
</comment>
<dbReference type="HAMAP" id="MF_01139">
    <property type="entry name" value="ISPT"/>
    <property type="match status" value="1"/>
</dbReference>
<feature type="binding site" evidence="2">
    <location>
        <position position="171"/>
    </location>
    <ligand>
        <name>substrate</name>
    </ligand>
</feature>
<feature type="active site" evidence="2">
    <location>
        <position position="12"/>
    </location>
</feature>
<comment type="subunit">
    <text evidence="2">Homodimer.</text>
</comment>
<keyword evidence="4" id="KW-1185">Reference proteome</keyword>
<proteinExistence type="inferred from homology"/>
<evidence type="ECO:0000256" key="1">
    <source>
        <dbReference type="ARBA" id="ARBA00022679"/>
    </source>
</evidence>
<dbReference type="NCBIfam" id="TIGR00055">
    <property type="entry name" value="uppS"/>
    <property type="match status" value="1"/>
</dbReference>
<dbReference type="GO" id="GO:0045547">
    <property type="term" value="F:ditrans,polycis-polyprenyl diphosphate synthase [(2E,6E)-farnesyl diphosphate specific] activity"/>
    <property type="evidence" value="ECO:0007669"/>
    <property type="project" value="TreeGrafter"/>
</dbReference>
<dbReference type="Proteomes" id="UP000190868">
    <property type="component" value="Chromosome"/>
</dbReference>
<dbReference type="EC" id="2.5.1.-" evidence="2"/>
<dbReference type="GO" id="GO:0000287">
    <property type="term" value="F:magnesium ion binding"/>
    <property type="evidence" value="ECO:0007669"/>
    <property type="project" value="UniProtKB-UniRule"/>
</dbReference>
<dbReference type="Pfam" id="PF01255">
    <property type="entry name" value="Prenyltransf"/>
    <property type="match status" value="1"/>
</dbReference>
<dbReference type="Gene3D" id="3.40.1180.10">
    <property type="entry name" value="Decaprenyl diphosphate synthase-like"/>
    <property type="match status" value="1"/>
</dbReference>
<dbReference type="AlphaFoldDB" id="A0A1S6U7W3"/>